<gene>
    <name evidence="5" type="ORF">GCM10009096_15330</name>
</gene>
<keyword evidence="3" id="KW-0472">Membrane</keyword>
<proteinExistence type="predicted"/>
<accession>A0ABP3KA48</accession>
<keyword evidence="1" id="KW-0175">Coiled coil</keyword>
<organism evidence="5 6">
    <name type="scientific">Parasphingorhabdus litoris</name>
    <dbReference type="NCBI Taxonomy" id="394733"/>
    <lineage>
        <taxon>Bacteria</taxon>
        <taxon>Pseudomonadati</taxon>
        <taxon>Pseudomonadota</taxon>
        <taxon>Alphaproteobacteria</taxon>
        <taxon>Sphingomonadales</taxon>
        <taxon>Sphingomonadaceae</taxon>
        <taxon>Parasphingorhabdus</taxon>
    </lineage>
</organism>
<evidence type="ECO:0000313" key="5">
    <source>
        <dbReference type="EMBL" id="GAA0474710.1"/>
    </source>
</evidence>
<dbReference type="Pfam" id="PF05569">
    <property type="entry name" value="Peptidase_M56"/>
    <property type="match status" value="1"/>
</dbReference>
<sequence>MTNWMMDTMVSMTLLMALVLIIRKPVAHFFGAHIAYLLWALPLARLFMPTLTLEAPAPVVSGELAAATPLLSEIAMAAPSETVAVSALASVDWTMIALVVWLGGAGMLFISKLAAYFQFREDIVSDGRLVGRHGRIQILETAAVGGPLAFGLFKKYIAVPTNFFRDYAPRERELALEHEIAHHESGDLAANFVGLLILSLHWFNPVAWLAWIAFRQDQETACDARILNNNGRDLRAVYGRTIAKSVSGHKLGLASPLNQKNKIKDRLKMLGQSEKSPFRKRMGALMVGASTVVALPLTATVTYAVEAEAHPHEDSLVVDEAVIDSDNIAVDVSPKRQGIKISRKATSVDVGPDGAMVTEKTADGYKYIVQNEDGNFQFRSKRKLTDEEIAKKLKKFSVSQSNLDTSWTPVAPVPPVPPVPPVAPSDLEWVAKGKAEKAVQITMLNGEKDWAKVRARGNGHVHKIKYNGRTVVLRTNKKLSKAEIKEMVQEAEESRLEAEEAAREARLDREEAQRELAEAARELREAEREWKREWEQERKEASRMDREAKREIERSLREAQREVRRAQREVARELRQVEREAREAQREAEQEAREAKSVAARIWDVTQIAFKPNFRAAASSSSRSSSSSSSSSSKSVKLDCKAMNREIAFAGQGTMNDRAWASVIGCTDKEQKIKLQVTLKKLEKKRAKAAECNSKDAKHLLKIENFDQEIKNLKAQLSMT</sequence>
<evidence type="ECO:0000256" key="3">
    <source>
        <dbReference type="SAM" id="Phobius"/>
    </source>
</evidence>
<feature type="transmembrane region" description="Helical" evidence="3">
    <location>
        <begin position="284"/>
        <end position="305"/>
    </location>
</feature>
<keyword evidence="6" id="KW-1185">Reference proteome</keyword>
<feature type="coiled-coil region" evidence="1">
    <location>
        <begin position="477"/>
        <end position="601"/>
    </location>
</feature>
<feature type="compositionally biased region" description="Low complexity" evidence="2">
    <location>
        <begin position="619"/>
        <end position="635"/>
    </location>
</feature>
<feature type="transmembrane region" description="Helical" evidence="3">
    <location>
        <begin position="192"/>
        <end position="214"/>
    </location>
</feature>
<dbReference type="InterPro" id="IPR008756">
    <property type="entry name" value="Peptidase_M56"/>
</dbReference>
<evidence type="ECO:0000259" key="4">
    <source>
        <dbReference type="Pfam" id="PF05569"/>
    </source>
</evidence>
<dbReference type="EMBL" id="BAAAEM010000002">
    <property type="protein sequence ID" value="GAA0474710.1"/>
    <property type="molecule type" value="Genomic_DNA"/>
</dbReference>
<reference evidence="6" key="1">
    <citation type="journal article" date="2019" name="Int. J. Syst. Evol. Microbiol.">
        <title>The Global Catalogue of Microorganisms (GCM) 10K type strain sequencing project: providing services to taxonomists for standard genome sequencing and annotation.</title>
        <authorList>
            <consortium name="The Broad Institute Genomics Platform"/>
            <consortium name="The Broad Institute Genome Sequencing Center for Infectious Disease"/>
            <person name="Wu L."/>
            <person name="Ma J."/>
        </authorList>
    </citation>
    <scope>NUCLEOTIDE SEQUENCE [LARGE SCALE GENOMIC DNA]</scope>
    <source>
        <strain evidence="6">JCM 14162</strain>
    </source>
</reference>
<feature type="transmembrane region" description="Helical" evidence="3">
    <location>
        <begin position="138"/>
        <end position="157"/>
    </location>
</feature>
<comment type="caution">
    <text evidence="5">The sequence shown here is derived from an EMBL/GenBank/DDBJ whole genome shotgun (WGS) entry which is preliminary data.</text>
</comment>
<keyword evidence="3" id="KW-1133">Transmembrane helix</keyword>
<name>A0ABP3KA48_9SPHN</name>
<dbReference type="PANTHER" id="PTHR34978:SF3">
    <property type="entry name" value="SLR0241 PROTEIN"/>
    <property type="match status" value="1"/>
</dbReference>
<dbReference type="PANTHER" id="PTHR34978">
    <property type="entry name" value="POSSIBLE SENSOR-TRANSDUCER PROTEIN BLAR"/>
    <property type="match status" value="1"/>
</dbReference>
<keyword evidence="3" id="KW-0812">Transmembrane</keyword>
<feature type="transmembrane region" description="Helical" evidence="3">
    <location>
        <begin position="93"/>
        <end position="117"/>
    </location>
</feature>
<evidence type="ECO:0000256" key="1">
    <source>
        <dbReference type="SAM" id="Coils"/>
    </source>
</evidence>
<dbReference type="CDD" id="cd07341">
    <property type="entry name" value="M56_BlaR1_MecR1_like"/>
    <property type="match status" value="1"/>
</dbReference>
<protein>
    <recommendedName>
        <fullName evidence="4">Peptidase M56 domain-containing protein</fullName>
    </recommendedName>
</protein>
<evidence type="ECO:0000313" key="6">
    <source>
        <dbReference type="Proteomes" id="UP001500713"/>
    </source>
</evidence>
<dbReference type="Proteomes" id="UP001500713">
    <property type="component" value="Unassembled WGS sequence"/>
</dbReference>
<evidence type="ECO:0000256" key="2">
    <source>
        <dbReference type="SAM" id="MobiDB-lite"/>
    </source>
</evidence>
<dbReference type="InterPro" id="IPR052173">
    <property type="entry name" value="Beta-lactam_resp_regulator"/>
</dbReference>
<feature type="domain" description="Peptidase M56" evidence="4">
    <location>
        <begin position="5"/>
        <end position="270"/>
    </location>
</feature>
<feature type="region of interest" description="Disordered" evidence="2">
    <location>
        <begin position="615"/>
        <end position="637"/>
    </location>
</feature>
<dbReference type="CDD" id="cd06503">
    <property type="entry name" value="ATP-synt_Fo_b"/>
    <property type="match status" value="1"/>
</dbReference>
<dbReference type="RefSeq" id="WP_229955950.1">
    <property type="nucleotide sequence ID" value="NZ_BAAAEM010000002.1"/>
</dbReference>